<dbReference type="Gene3D" id="4.10.320.10">
    <property type="entry name" value="E3-binding domain"/>
    <property type="match status" value="1"/>
</dbReference>
<dbReference type="InterPro" id="IPR011053">
    <property type="entry name" value="Single_hybrid_motif"/>
</dbReference>
<sequence length="491" mass="53308">MRSSFRNLPLRYGLGAAVRSSPSSKLFGFATARGTRWSGFHSARALGAVQPYLLADIGEGITECQIMSWAVKPGDRVAQFEAICEVQSDKAAVEITSRYEGIVRKLHYEVDDMARVGSPLIDIEMDDDAEAELTTSIEPAQDMESSREDTQQNLGSVQAEETVPMVTAEILAENISLEEEKPGNPGITTPAVRRMLKEHAIDILSISGTGKDGRVLKEDVQKHLSARQGSEQKKPAPGGVQQDQVVPLSPIQTQMFQSMTRSLAIPHFLFTQIINMTPLSGLRRRLTTNRAMLSRLQAAGSTTGKVTALPFILKALSEAIKEMPMVNSSIDLERDPKRPHLVIKSSHNIGVAMDTPKGLLVPVIHDVQSHSIVSLQQELHRLGNLAREGRLSPADMKGATIVVSNIGSLGGHVVAPIILDPTVMIIGVGRSRIVPAFEEDEAGQERIVKREEVVLSWSADHRVLDGATVAKCADKVGSHLENPEALGMTLV</sequence>
<dbReference type="PANTHER" id="PTHR43178">
    <property type="entry name" value="DIHYDROLIPOAMIDE ACETYLTRANSFERASE COMPONENT OF PYRUVATE DEHYDROGENASE COMPLEX"/>
    <property type="match status" value="1"/>
</dbReference>
<keyword evidence="14" id="KW-1185">Reference proteome</keyword>
<dbReference type="InterPro" id="IPR050743">
    <property type="entry name" value="2-oxoacid_DH_E2_comp"/>
</dbReference>
<dbReference type="InterPro" id="IPR004167">
    <property type="entry name" value="PSBD"/>
</dbReference>
<dbReference type="PROSITE" id="PS50968">
    <property type="entry name" value="BIOTINYL_LIPOYL"/>
    <property type="match status" value="1"/>
</dbReference>
<evidence type="ECO:0000256" key="2">
    <source>
        <dbReference type="ARBA" id="ARBA00004305"/>
    </source>
</evidence>
<evidence type="ECO:0000256" key="6">
    <source>
        <dbReference type="ARBA" id="ARBA00022946"/>
    </source>
</evidence>
<comment type="subcellular location">
    <subcellularLocation>
        <location evidence="2">Mitochondrion matrix</location>
    </subcellularLocation>
</comment>
<evidence type="ECO:0000313" key="14">
    <source>
        <dbReference type="Proteomes" id="UP000319257"/>
    </source>
</evidence>
<keyword evidence="8 9" id="KW-0012">Acyltransferase</keyword>
<dbReference type="GO" id="GO:0031405">
    <property type="term" value="F:lipoic acid binding"/>
    <property type="evidence" value="ECO:0007669"/>
    <property type="project" value="TreeGrafter"/>
</dbReference>
<dbReference type="CDD" id="cd06849">
    <property type="entry name" value="lipoyl_domain"/>
    <property type="match status" value="1"/>
</dbReference>
<dbReference type="EMBL" id="SKBQ01000010">
    <property type="protein sequence ID" value="TPX18556.1"/>
    <property type="molecule type" value="Genomic_DNA"/>
</dbReference>
<evidence type="ECO:0000256" key="4">
    <source>
        <dbReference type="ARBA" id="ARBA00022679"/>
    </source>
</evidence>
<name>A0A507BGS2_9PEZI</name>
<dbReference type="PROSITE" id="PS51826">
    <property type="entry name" value="PSBD"/>
    <property type="match status" value="1"/>
</dbReference>
<evidence type="ECO:0000313" key="13">
    <source>
        <dbReference type="EMBL" id="TPX18556.1"/>
    </source>
</evidence>
<evidence type="ECO:0000256" key="9">
    <source>
        <dbReference type="RuleBase" id="RU003423"/>
    </source>
</evidence>
<evidence type="ECO:0000256" key="1">
    <source>
        <dbReference type="ARBA" id="ARBA00001938"/>
    </source>
</evidence>
<dbReference type="PANTHER" id="PTHR43178:SF5">
    <property type="entry name" value="LIPOAMIDE ACYLTRANSFERASE COMPONENT OF BRANCHED-CHAIN ALPHA-KETO ACID DEHYDROGENASE COMPLEX, MITOCHONDRIAL"/>
    <property type="match status" value="1"/>
</dbReference>
<dbReference type="FunFam" id="2.40.50.100:FF:000013">
    <property type="entry name" value="Dihydrolipoamide acetyltransferase component of pyruvate dehydrogenase complex"/>
    <property type="match status" value="1"/>
</dbReference>
<dbReference type="RefSeq" id="XP_031000267.1">
    <property type="nucleotide sequence ID" value="XM_031136600.1"/>
</dbReference>
<dbReference type="PROSITE" id="PS00189">
    <property type="entry name" value="LIPOYL"/>
    <property type="match status" value="1"/>
</dbReference>
<dbReference type="InterPro" id="IPR001078">
    <property type="entry name" value="2-oxoacid_DH_actylTfrase"/>
</dbReference>
<dbReference type="Proteomes" id="UP000319257">
    <property type="component" value="Unassembled WGS sequence"/>
</dbReference>
<dbReference type="Gene3D" id="2.40.50.100">
    <property type="match status" value="1"/>
</dbReference>
<feature type="region of interest" description="Disordered" evidence="10">
    <location>
        <begin position="223"/>
        <end position="242"/>
    </location>
</feature>
<dbReference type="FunFam" id="3.30.559.10:FF:000007">
    <property type="entry name" value="Dihydrolipoamide acetyltransferase component of pyruvate dehydrogenase complex"/>
    <property type="match status" value="1"/>
</dbReference>
<comment type="similarity">
    <text evidence="3 9">Belongs to the 2-oxoacid dehydrogenase family.</text>
</comment>
<evidence type="ECO:0000256" key="5">
    <source>
        <dbReference type="ARBA" id="ARBA00022823"/>
    </source>
</evidence>
<protein>
    <recommendedName>
        <fullName evidence="9">Dihydrolipoamide acetyltransferase component of pyruvate dehydrogenase complex</fullName>
        <ecNumber evidence="9">2.3.1.-</ecNumber>
    </recommendedName>
</protein>
<dbReference type="Pfam" id="PF00364">
    <property type="entry name" value="Biotin_lipoyl"/>
    <property type="match status" value="1"/>
</dbReference>
<dbReference type="AlphaFoldDB" id="A0A507BGS2"/>
<dbReference type="OrthoDB" id="15567at2759"/>
<dbReference type="InParanoid" id="A0A507BGS2"/>
<comment type="caution">
    <text evidence="13">The sequence shown here is derived from an EMBL/GenBank/DDBJ whole genome shotgun (WGS) entry which is preliminary data.</text>
</comment>
<dbReference type="SUPFAM" id="SSF52777">
    <property type="entry name" value="CoA-dependent acyltransferases"/>
    <property type="match status" value="1"/>
</dbReference>
<gene>
    <name evidence="13" type="ORF">E0L32_002413</name>
</gene>
<dbReference type="SUPFAM" id="SSF47005">
    <property type="entry name" value="Peripheral subunit-binding domain of 2-oxo acid dehydrogenase complex"/>
    <property type="match status" value="1"/>
</dbReference>
<dbReference type="InterPro" id="IPR023213">
    <property type="entry name" value="CAT-like_dom_sf"/>
</dbReference>
<comment type="cofactor">
    <cofactor evidence="1 9">
        <name>(R)-lipoate</name>
        <dbReference type="ChEBI" id="CHEBI:83088"/>
    </cofactor>
</comment>
<keyword evidence="5 9" id="KW-0450">Lipoyl</keyword>
<evidence type="ECO:0000256" key="7">
    <source>
        <dbReference type="ARBA" id="ARBA00023128"/>
    </source>
</evidence>
<dbReference type="InterPro" id="IPR003016">
    <property type="entry name" value="2-oxoA_DH_lipoyl-BS"/>
</dbReference>
<dbReference type="Gene3D" id="3.30.559.10">
    <property type="entry name" value="Chloramphenicol acetyltransferase-like domain"/>
    <property type="match status" value="1"/>
</dbReference>
<evidence type="ECO:0000256" key="10">
    <source>
        <dbReference type="SAM" id="MobiDB-lite"/>
    </source>
</evidence>
<dbReference type="GO" id="GO:0045333">
    <property type="term" value="P:cellular respiration"/>
    <property type="evidence" value="ECO:0007669"/>
    <property type="project" value="UniProtKB-ARBA"/>
</dbReference>
<dbReference type="Pfam" id="PF02817">
    <property type="entry name" value="E3_binding"/>
    <property type="match status" value="1"/>
</dbReference>
<reference evidence="13 14" key="1">
    <citation type="submission" date="2019-06" db="EMBL/GenBank/DDBJ databases">
        <title>Draft genome sequence of the filamentous fungus Phialemoniopsis curvata isolated from diesel fuel.</title>
        <authorList>
            <person name="Varaljay V.A."/>
            <person name="Lyon W.J."/>
            <person name="Crouch A.L."/>
            <person name="Drake C.E."/>
            <person name="Hollomon J.M."/>
            <person name="Nadeau L.J."/>
            <person name="Nunn H.S."/>
            <person name="Stevenson B.S."/>
            <person name="Bojanowski C.L."/>
            <person name="Crookes-Goodson W.J."/>
        </authorList>
    </citation>
    <scope>NUCLEOTIDE SEQUENCE [LARGE SCALE GENOMIC DNA]</scope>
    <source>
        <strain evidence="13 14">D216</strain>
    </source>
</reference>
<evidence type="ECO:0000259" key="12">
    <source>
        <dbReference type="PROSITE" id="PS51826"/>
    </source>
</evidence>
<dbReference type="Pfam" id="PF00198">
    <property type="entry name" value="2-oxoacid_dh"/>
    <property type="match status" value="1"/>
</dbReference>
<organism evidence="13 14">
    <name type="scientific">Thyridium curvatum</name>
    <dbReference type="NCBI Taxonomy" id="1093900"/>
    <lineage>
        <taxon>Eukaryota</taxon>
        <taxon>Fungi</taxon>
        <taxon>Dikarya</taxon>
        <taxon>Ascomycota</taxon>
        <taxon>Pezizomycotina</taxon>
        <taxon>Sordariomycetes</taxon>
        <taxon>Sordariomycetidae</taxon>
        <taxon>Thyridiales</taxon>
        <taxon>Thyridiaceae</taxon>
        <taxon>Thyridium</taxon>
    </lineage>
</organism>
<evidence type="ECO:0000256" key="3">
    <source>
        <dbReference type="ARBA" id="ARBA00007317"/>
    </source>
</evidence>
<dbReference type="STRING" id="1093900.A0A507BGS2"/>
<feature type="domain" description="Peripheral subunit-binding (PSBD)" evidence="12">
    <location>
        <begin position="187"/>
        <end position="224"/>
    </location>
</feature>
<feature type="domain" description="Lipoyl-binding" evidence="11">
    <location>
        <begin position="49"/>
        <end position="124"/>
    </location>
</feature>
<keyword evidence="7" id="KW-0496">Mitochondrion</keyword>
<dbReference type="InterPro" id="IPR036625">
    <property type="entry name" value="E3-bd_dom_sf"/>
</dbReference>
<keyword evidence="6" id="KW-0809">Transit peptide</keyword>
<dbReference type="GeneID" id="41969860"/>
<dbReference type="GO" id="GO:0005759">
    <property type="term" value="C:mitochondrial matrix"/>
    <property type="evidence" value="ECO:0007669"/>
    <property type="project" value="UniProtKB-SubCell"/>
</dbReference>
<evidence type="ECO:0000256" key="8">
    <source>
        <dbReference type="ARBA" id="ARBA00023315"/>
    </source>
</evidence>
<accession>A0A507BGS2</accession>
<keyword evidence="4 9" id="KW-0808">Transferase</keyword>
<dbReference type="InterPro" id="IPR000089">
    <property type="entry name" value="Biotin_lipoyl"/>
</dbReference>
<evidence type="ECO:0000259" key="11">
    <source>
        <dbReference type="PROSITE" id="PS50968"/>
    </source>
</evidence>
<dbReference type="EC" id="2.3.1.-" evidence="9"/>
<dbReference type="SUPFAM" id="SSF51230">
    <property type="entry name" value="Single hybrid motif"/>
    <property type="match status" value="1"/>
</dbReference>
<dbReference type="GO" id="GO:0016407">
    <property type="term" value="F:acetyltransferase activity"/>
    <property type="evidence" value="ECO:0007669"/>
    <property type="project" value="TreeGrafter"/>
</dbReference>
<proteinExistence type="inferred from homology"/>